<dbReference type="Proteomes" id="UP001238805">
    <property type="component" value="Chromosome"/>
</dbReference>
<organism evidence="4 5">
    <name type="scientific">Corynebacterium suedekumii</name>
    <dbReference type="NCBI Taxonomy" id="3049801"/>
    <lineage>
        <taxon>Bacteria</taxon>
        <taxon>Bacillati</taxon>
        <taxon>Actinomycetota</taxon>
        <taxon>Actinomycetes</taxon>
        <taxon>Mycobacteriales</taxon>
        <taxon>Corynebacteriaceae</taxon>
        <taxon>Corynebacterium</taxon>
    </lineage>
</organism>
<accession>A0ABY8VKJ1</accession>
<dbReference type="InterPro" id="IPR015943">
    <property type="entry name" value="WD40/YVTN_repeat-like_dom_sf"/>
</dbReference>
<dbReference type="Pfam" id="PF22494">
    <property type="entry name" value="choice_anch_I"/>
    <property type="match status" value="1"/>
</dbReference>
<proteinExistence type="predicted"/>
<feature type="compositionally biased region" description="Basic and acidic residues" evidence="1">
    <location>
        <begin position="440"/>
        <end position="452"/>
    </location>
</feature>
<evidence type="ECO:0000259" key="3">
    <source>
        <dbReference type="Pfam" id="PF22494"/>
    </source>
</evidence>
<evidence type="ECO:0000256" key="2">
    <source>
        <dbReference type="SAM" id="SignalP"/>
    </source>
</evidence>
<dbReference type="PANTHER" id="PTHR46928:SF1">
    <property type="entry name" value="MESENCHYME-SPECIFIC CELL SURFACE GLYCOPROTEIN"/>
    <property type="match status" value="1"/>
</dbReference>
<dbReference type="RefSeq" id="WP_284874672.1">
    <property type="nucleotide sequence ID" value="NZ_CP126970.1"/>
</dbReference>
<evidence type="ECO:0000313" key="5">
    <source>
        <dbReference type="Proteomes" id="UP001238805"/>
    </source>
</evidence>
<reference evidence="4 5" key="1">
    <citation type="submission" date="2023-05" db="EMBL/GenBank/DDBJ databases">
        <title>Corynebacterium suedekumii sp. nov. and Corynebacterium breve sp. nov. isolated from raw cow's milk.</title>
        <authorList>
            <person name="Baer M.K."/>
            <person name="Mehl L."/>
            <person name="Hellmuth R."/>
            <person name="Marke G."/>
            <person name="Lipski A."/>
        </authorList>
    </citation>
    <scope>NUCLEOTIDE SEQUENCE [LARGE SCALE GENOMIC DNA]</scope>
    <source>
        <strain evidence="4 5">LM112</strain>
    </source>
</reference>
<dbReference type="Gene3D" id="2.130.10.10">
    <property type="entry name" value="YVTN repeat-like/Quinoprotein amine dehydrogenase"/>
    <property type="match status" value="1"/>
</dbReference>
<protein>
    <submittedName>
        <fullName evidence="4">Choice-of-anchor I family protein</fullName>
    </submittedName>
</protein>
<feature type="signal peptide" evidence="2">
    <location>
        <begin position="1"/>
        <end position="28"/>
    </location>
</feature>
<sequence>MSLSLRRSAVALCAASVTGFSLVTPAHAALVDAPVTHSAPGAALAVEPIGTYETGIFDQSAAEIVAHHADSQRVMVVNANSGEIDVLDISDPTAPTLLHSVDAGADTTINSVAVRADGLAVATVEPADKTAPGEVIFFDAAGDGEVLGRAGVGSLPDMVTITEDGTHALVANEAEPAEDYSVDPEGSVSVITLPADLSGLAAVEVRTADFRAFNAEGALPEGVRVFGQVGASTTVAQNLEPEYITTSGGKAYVSLQENNALAVVDIASATVEAVHPLGTVDLTEVPMDISNRDDAIDIRNWPIRSFLMPDAIESYSAGGNTYIVTANEGDARDWEAYSEEARVKDLGSDGLAPICEGYAGMTAGEIETFREDANAGRLTITTVDGLTADGSCYEQIHGYGGRGFSIVDAAGNRVFNSDDEFEQIIAEAVPEYFNSNHSESGFDGRSDDKGPEPEGVALGEIDGRTYAFIGLERVGGVMVYDVTVPQAASFVTYVNNRDFSHSVEDDGDAVLSQAGDLGPEGLAFISAGDSPTGQDLLVVGNEVSGTTTIFGVTSLLSGGSSGPSLSSGLSSGSSR</sequence>
<evidence type="ECO:0000313" key="4">
    <source>
        <dbReference type="EMBL" id="WIM70079.1"/>
    </source>
</evidence>
<name>A0ABY8VKJ1_9CORY</name>
<dbReference type="EMBL" id="CP126970">
    <property type="protein sequence ID" value="WIM70079.1"/>
    <property type="molecule type" value="Genomic_DNA"/>
</dbReference>
<dbReference type="InterPro" id="IPR055188">
    <property type="entry name" value="Choice_anch_I"/>
</dbReference>
<keyword evidence="5" id="KW-1185">Reference proteome</keyword>
<feature type="domain" description="Choice-of-anchor I" evidence="3">
    <location>
        <begin position="60"/>
        <end position="551"/>
    </location>
</feature>
<feature type="region of interest" description="Disordered" evidence="1">
    <location>
        <begin position="436"/>
        <end position="457"/>
    </location>
</feature>
<dbReference type="SUPFAM" id="SSF51004">
    <property type="entry name" value="C-terminal (heme d1) domain of cytochrome cd1-nitrite reductase"/>
    <property type="match status" value="1"/>
</dbReference>
<dbReference type="NCBIfam" id="NF038117">
    <property type="entry name" value="choice_anch_I"/>
    <property type="match status" value="1"/>
</dbReference>
<evidence type="ECO:0000256" key="1">
    <source>
        <dbReference type="SAM" id="MobiDB-lite"/>
    </source>
</evidence>
<dbReference type="InterPro" id="IPR052956">
    <property type="entry name" value="Mesenchyme-surface_protein"/>
</dbReference>
<keyword evidence="2" id="KW-0732">Signal</keyword>
<dbReference type="InterPro" id="IPR011048">
    <property type="entry name" value="Haem_d1_sf"/>
</dbReference>
<gene>
    <name evidence="4" type="ORF">QP029_12965</name>
</gene>
<feature type="chain" id="PRO_5046487762" evidence="2">
    <location>
        <begin position="29"/>
        <end position="575"/>
    </location>
</feature>
<dbReference type="PANTHER" id="PTHR46928">
    <property type="entry name" value="MESENCHYME-SPECIFIC CELL SURFACE GLYCOPROTEIN"/>
    <property type="match status" value="1"/>
</dbReference>